<evidence type="ECO:0000256" key="1">
    <source>
        <dbReference type="SAM" id="Phobius"/>
    </source>
</evidence>
<gene>
    <name evidence="2" type="ORF">EP51_20180</name>
</gene>
<feature type="transmembrane region" description="Helical" evidence="1">
    <location>
        <begin position="204"/>
        <end position="228"/>
    </location>
</feature>
<feature type="transmembrane region" description="Helical" evidence="1">
    <location>
        <begin position="363"/>
        <end position="382"/>
    </location>
</feature>
<keyword evidence="1" id="KW-0472">Membrane</keyword>
<keyword evidence="1" id="KW-0812">Transmembrane</keyword>
<dbReference type="AlphaFoldDB" id="A0A076ENU6"/>
<feature type="transmembrane region" description="Helical" evidence="1">
    <location>
        <begin position="240"/>
        <end position="269"/>
    </location>
</feature>
<feature type="transmembrane region" description="Helical" evidence="1">
    <location>
        <begin position="403"/>
        <end position="421"/>
    </location>
</feature>
<evidence type="ECO:0000313" key="3">
    <source>
        <dbReference type="Proteomes" id="UP000028488"/>
    </source>
</evidence>
<organism evidence="2 3">
    <name type="scientific">Rhodococcus opacus</name>
    <name type="common">Nocardia opaca</name>
    <dbReference type="NCBI Taxonomy" id="37919"/>
    <lineage>
        <taxon>Bacteria</taxon>
        <taxon>Bacillati</taxon>
        <taxon>Actinomycetota</taxon>
        <taxon>Actinomycetes</taxon>
        <taxon>Mycobacteriales</taxon>
        <taxon>Nocardiaceae</taxon>
        <taxon>Rhodococcus</taxon>
    </lineage>
</organism>
<feature type="transmembrane region" description="Helical" evidence="1">
    <location>
        <begin position="83"/>
        <end position="101"/>
    </location>
</feature>
<feature type="transmembrane region" description="Helical" evidence="1">
    <location>
        <begin position="28"/>
        <end position="47"/>
    </location>
</feature>
<dbReference type="eggNOG" id="ENOG502Z9Y5">
    <property type="taxonomic scope" value="Bacteria"/>
</dbReference>
<protein>
    <submittedName>
        <fullName evidence="2">Membrane protein</fullName>
    </submittedName>
</protein>
<feature type="transmembrane region" description="Helical" evidence="1">
    <location>
        <begin position="113"/>
        <end position="131"/>
    </location>
</feature>
<name>A0A076ENU6_RHOOP</name>
<feature type="transmembrane region" description="Helical" evidence="1">
    <location>
        <begin position="450"/>
        <end position="467"/>
    </location>
</feature>
<feature type="transmembrane region" description="Helical" evidence="1">
    <location>
        <begin position="281"/>
        <end position="314"/>
    </location>
</feature>
<feature type="transmembrane region" description="Helical" evidence="1">
    <location>
        <begin position="321"/>
        <end position="343"/>
    </location>
</feature>
<sequence length="470" mass="49709">MLGASATFAEGDDVIGSPQRAEERNFPYRDVVGAALALILVVVAFVVPRLGNETITPIVHRTAESVRDFADAAPLFGFRDVHVGWGTPIAVAVAAAVVLWGPGLAQTLAWRRLTVGVWLGSALWAMALALVDGWQRGFAGRLTSTDEYLHEVPRVTDIPATLHGFADRILDLQPDSWTTHVSGHPPGALLTFVWLDRIGLDGGAWASALCVAVGSSAGAAVIVAIRALGDEAMARRAAPFLVLAPAAIWVAVSADALFAGVVAWGIALLALSATRTVPIPALVAVAAGVLLGFGVYLSYGLTLMAIPAVAVLVIARTARPLVGALAGALAVAAVFTLYGFWWFDGYQLVQERYYQGIASDRPFAYWGWANFASLVCAVGLAVPAALPRAFAWSRVRARSPVPVLVLSALLAVVIADLSALSKAETERIWLPFEVWLLAAPALLPRGSHRFWLAVQAAGALAVNHLLFTNW</sequence>
<keyword evidence="1" id="KW-1133">Transmembrane helix</keyword>
<evidence type="ECO:0000313" key="2">
    <source>
        <dbReference type="EMBL" id="AII06832.1"/>
    </source>
</evidence>
<reference evidence="2 3" key="1">
    <citation type="submission" date="2014-07" db="EMBL/GenBank/DDBJ databases">
        <title>Genome Sequence of Rhodococcus opacus Strain R7, a Biodegrader of Mono- and Polycyclic Aromatic Hydrocarbons.</title>
        <authorList>
            <person name="Di Gennaro P."/>
            <person name="Zampolli J."/>
            <person name="Presti I."/>
            <person name="Cappelletti M."/>
            <person name="D'Ursi P."/>
            <person name="Orro A."/>
            <person name="Mezzelani A."/>
            <person name="Milanesi L."/>
        </authorList>
    </citation>
    <scope>NUCLEOTIDE SEQUENCE [LARGE SCALE GENOMIC DNA]</scope>
    <source>
        <strain evidence="2 3">R7</strain>
    </source>
</reference>
<accession>A0A076ENU6</accession>
<dbReference type="EMBL" id="CP008947">
    <property type="protein sequence ID" value="AII06832.1"/>
    <property type="molecule type" value="Genomic_DNA"/>
</dbReference>
<dbReference type="RefSeq" id="WP_128640205.1">
    <property type="nucleotide sequence ID" value="NZ_CP008947.1"/>
</dbReference>
<proteinExistence type="predicted"/>
<dbReference type="Proteomes" id="UP000028488">
    <property type="component" value="Chromosome"/>
</dbReference>